<dbReference type="Pfam" id="PF00560">
    <property type="entry name" value="LRR_1"/>
    <property type="match status" value="1"/>
</dbReference>
<dbReference type="GO" id="GO:0050832">
    <property type="term" value="P:defense response to fungus"/>
    <property type="evidence" value="ECO:0007669"/>
    <property type="project" value="UniProtKB-ARBA"/>
</dbReference>
<dbReference type="GO" id="GO:0033612">
    <property type="term" value="F:receptor serine/threonine kinase binding"/>
    <property type="evidence" value="ECO:0007669"/>
    <property type="project" value="TreeGrafter"/>
</dbReference>
<dbReference type="PANTHER" id="PTHR48056">
    <property type="entry name" value="LRR RECEPTOR-LIKE SERINE/THREONINE-PROTEIN KINASE-RELATED"/>
    <property type="match status" value="1"/>
</dbReference>
<dbReference type="InterPro" id="IPR001611">
    <property type="entry name" value="Leu-rich_rpt"/>
</dbReference>
<gene>
    <name evidence="14" type="ORF">EJD97_009938</name>
</gene>
<dbReference type="FunFam" id="1.10.510.10:FF:000095">
    <property type="entry name" value="protein STRUBBELIG-RECEPTOR FAMILY 8"/>
    <property type="match status" value="1"/>
</dbReference>
<keyword evidence="7 11" id="KW-0472">Membrane</keyword>
<dbReference type="SUPFAM" id="SSF52058">
    <property type="entry name" value="L domain-like"/>
    <property type="match status" value="1"/>
</dbReference>
<reference evidence="14" key="1">
    <citation type="submission" date="2019-05" db="EMBL/GenBank/DDBJ databases">
        <title>The de novo reference genome and transcriptome assemblies of the wild tomato species Solanum chilense.</title>
        <authorList>
            <person name="Stam R."/>
            <person name="Nosenko T."/>
            <person name="Hoerger A.C."/>
            <person name="Stephan W."/>
            <person name="Seidel M.A."/>
            <person name="Kuhn J.M.M."/>
            <person name="Haberer G."/>
            <person name="Tellier A."/>
        </authorList>
    </citation>
    <scope>NUCLEOTIDE SEQUENCE</scope>
    <source>
        <tissue evidence="14">Mature leaves</tissue>
    </source>
</reference>
<keyword evidence="9" id="KW-0325">Glycoprotein</keyword>
<evidence type="ECO:0000256" key="3">
    <source>
        <dbReference type="ARBA" id="ARBA00022692"/>
    </source>
</evidence>
<dbReference type="GO" id="GO:0005524">
    <property type="term" value="F:ATP binding"/>
    <property type="evidence" value="ECO:0007669"/>
    <property type="project" value="InterPro"/>
</dbReference>
<evidence type="ECO:0000256" key="9">
    <source>
        <dbReference type="ARBA" id="ARBA00023180"/>
    </source>
</evidence>
<organism evidence="14">
    <name type="scientific">Solanum chilense</name>
    <name type="common">Tomato</name>
    <name type="synonym">Lycopersicon chilense</name>
    <dbReference type="NCBI Taxonomy" id="4083"/>
    <lineage>
        <taxon>Eukaryota</taxon>
        <taxon>Viridiplantae</taxon>
        <taxon>Streptophyta</taxon>
        <taxon>Embryophyta</taxon>
        <taxon>Tracheophyta</taxon>
        <taxon>Spermatophyta</taxon>
        <taxon>Magnoliopsida</taxon>
        <taxon>eudicotyledons</taxon>
        <taxon>Gunneridae</taxon>
        <taxon>Pentapetalae</taxon>
        <taxon>asterids</taxon>
        <taxon>lamiids</taxon>
        <taxon>Solanales</taxon>
        <taxon>Solanaceae</taxon>
        <taxon>Solanoideae</taxon>
        <taxon>Solaneae</taxon>
        <taxon>Solanum</taxon>
        <taxon>Solanum subgen. Lycopersicon</taxon>
    </lineage>
</organism>
<evidence type="ECO:0000256" key="2">
    <source>
        <dbReference type="ARBA" id="ARBA00022614"/>
    </source>
</evidence>
<dbReference type="EMBL" id="RXGB01002562">
    <property type="protein sequence ID" value="TMW94682.1"/>
    <property type="molecule type" value="Genomic_DNA"/>
</dbReference>
<feature type="compositionally biased region" description="Polar residues" evidence="10">
    <location>
        <begin position="234"/>
        <end position="256"/>
    </location>
</feature>
<evidence type="ECO:0000256" key="4">
    <source>
        <dbReference type="ARBA" id="ARBA00022729"/>
    </source>
</evidence>
<dbReference type="Pfam" id="PF08263">
    <property type="entry name" value="LRRNT_2"/>
    <property type="match status" value="1"/>
</dbReference>
<dbReference type="GO" id="GO:0004672">
    <property type="term" value="F:protein kinase activity"/>
    <property type="evidence" value="ECO:0007669"/>
    <property type="project" value="InterPro"/>
</dbReference>
<keyword evidence="6 11" id="KW-1133">Transmembrane helix</keyword>
<keyword evidence="5" id="KW-0677">Repeat</keyword>
<evidence type="ECO:0000256" key="6">
    <source>
        <dbReference type="ARBA" id="ARBA00022989"/>
    </source>
</evidence>
<dbReference type="Pfam" id="PF13855">
    <property type="entry name" value="LRR_8"/>
    <property type="match status" value="1"/>
</dbReference>
<dbReference type="FunFam" id="3.30.200.20:FF:000125">
    <property type="entry name" value="Protein STRUBBELIG-RECEPTOR FAMILY 8"/>
    <property type="match status" value="1"/>
</dbReference>
<evidence type="ECO:0000256" key="1">
    <source>
        <dbReference type="ARBA" id="ARBA00004370"/>
    </source>
</evidence>
<dbReference type="PANTHER" id="PTHR48056:SF44">
    <property type="entry name" value="RECEPTOR PROTEIN KINASE CLAVATA1"/>
    <property type="match status" value="1"/>
</dbReference>
<keyword evidence="2" id="KW-0433">Leucine-rich repeat</keyword>
<feature type="chain" id="PRO_5026685564" description="Protein kinase domain-containing protein" evidence="12">
    <location>
        <begin position="23"/>
        <end position="743"/>
    </location>
</feature>
<keyword evidence="8" id="KW-0675">Receptor</keyword>
<protein>
    <recommendedName>
        <fullName evidence="13">Protein kinase domain-containing protein</fullName>
    </recommendedName>
</protein>
<feature type="compositionally biased region" description="Gly residues" evidence="10">
    <location>
        <begin position="259"/>
        <end position="271"/>
    </location>
</feature>
<keyword evidence="4 12" id="KW-0732">Signal</keyword>
<dbReference type="InterPro" id="IPR050647">
    <property type="entry name" value="Plant_LRR-RLKs"/>
</dbReference>
<sequence>MSLVVKVALLFFIFNGCSFINADTDPSDGSALRVMYSSLNSPGQLTKWSSSEGGDPCGESWKGITCSGNRVTEIQISGLGLSGSMGYQLTSLTSVTNFDLSNNNLGNQIPYQLPPNVKRLNLAGNGFTGVLPYSVSQITSLQYLNVSHNQIQGELNDMFGSLSSLNTLDISFNSMTGKLPQSFKSLTSMKKIYLQNNQFTGNIDVLANLPLGDLNIENNQFTGGIPEKFKKIMQKSTSNTGSSEPATPANKSTQSHKSGGNGNPSSGGGKSDSGEKSGISGGGVAGVVISVSVVGAVAVICIIKKRRRKSSTDIEKLDVQPFVPESHEVQEMQGKVAYNRPLWFHPSLYPTYSGSFTRLSYCKCSSVYINTLVTVDASSCKDMKLSQAPSIASMEAIETPTVVSLRPPSINTHKSIGGDEISEKLIVPQKKTRTAERKVVQFSIEDVQIATDSFSIENLIGDGSIGSVYRAHFDSGKVLAVKKLYSSELQNPEDFLKMIPEISQLDHPNVTELIGYCSEDEQHLLVYEFHRNGSLHDFLHQMDEDNSQLTWDSRVQIALGTARALEYLHEACSPSLVHKNIKSENILLDADLNPHLSDSGLANLMADVDQGLNHNIESGYGAPEAAISGKCTTKSDVYSFGVVMLELCTGRKPFDSTRPRSEQSLVRWATPQLHDIDALEKMVDPSLSGLYSVKSLSRFADVIALCVQLEPEFRPPMSEVVQVLVRLVQRANMSKRLRNNDQE</sequence>
<dbReference type="Gene3D" id="3.80.10.10">
    <property type="entry name" value="Ribonuclease Inhibitor"/>
    <property type="match status" value="1"/>
</dbReference>
<name>A0A6N2BHH7_SOLCI</name>
<evidence type="ECO:0000313" key="14">
    <source>
        <dbReference type="EMBL" id="TMW94682.1"/>
    </source>
</evidence>
<evidence type="ECO:0000256" key="7">
    <source>
        <dbReference type="ARBA" id="ARBA00023136"/>
    </source>
</evidence>
<evidence type="ECO:0000256" key="10">
    <source>
        <dbReference type="SAM" id="MobiDB-lite"/>
    </source>
</evidence>
<dbReference type="Gene3D" id="1.10.510.10">
    <property type="entry name" value="Transferase(Phosphotransferase) domain 1"/>
    <property type="match status" value="1"/>
</dbReference>
<dbReference type="GO" id="GO:0016020">
    <property type="term" value="C:membrane"/>
    <property type="evidence" value="ECO:0007669"/>
    <property type="project" value="UniProtKB-SubCell"/>
</dbReference>
<evidence type="ECO:0000259" key="13">
    <source>
        <dbReference type="PROSITE" id="PS50011"/>
    </source>
</evidence>
<dbReference type="InterPro" id="IPR001245">
    <property type="entry name" value="Ser-Thr/Tyr_kinase_cat_dom"/>
</dbReference>
<proteinExistence type="predicted"/>
<feature type="region of interest" description="Disordered" evidence="10">
    <location>
        <begin position="234"/>
        <end position="277"/>
    </location>
</feature>
<feature type="signal peptide" evidence="12">
    <location>
        <begin position="1"/>
        <end position="22"/>
    </location>
</feature>
<comment type="caution">
    <text evidence="14">The sequence shown here is derived from an EMBL/GenBank/DDBJ whole genome shotgun (WGS) entry which is preliminary data.</text>
</comment>
<dbReference type="Pfam" id="PF07714">
    <property type="entry name" value="PK_Tyr_Ser-Thr"/>
    <property type="match status" value="1"/>
</dbReference>
<dbReference type="SUPFAM" id="SSF56112">
    <property type="entry name" value="Protein kinase-like (PK-like)"/>
    <property type="match status" value="1"/>
</dbReference>
<evidence type="ECO:0000256" key="12">
    <source>
        <dbReference type="SAM" id="SignalP"/>
    </source>
</evidence>
<comment type="subcellular location">
    <subcellularLocation>
        <location evidence="1">Membrane</location>
    </subcellularLocation>
</comment>
<evidence type="ECO:0000256" key="11">
    <source>
        <dbReference type="SAM" id="Phobius"/>
    </source>
</evidence>
<evidence type="ECO:0000256" key="8">
    <source>
        <dbReference type="ARBA" id="ARBA00023170"/>
    </source>
</evidence>
<dbReference type="InterPro" id="IPR000719">
    <property type="entry name" value="Prot_kinase_dom"/>
</dbReference>
<dbReference type="PROSITE" id="PS50011">
    <property type="entry name" value="PROTEIN_KINASE_DOM"/>
    <property type="match status" value="1"/>
</dbReference>
<feature type="transmembrane region" description="Helical" evidence="11">
    <location>
        <begin position="283"/>
        <end position="303"/>
    </location>
</feature>
<dbReference type="InterPro" id="IPR013210">
    <property type="entry name" value="LRR_N_plant-typ"/>
</dbReference>
<evidence type="ECO:0000256" key="5">
    <source>
        <dbReference type="ARBA" id="ARBA00022737"/>
    </source>
</evidence>
<dbReference type="Gene3D" id="3.30.200.20">
    <property type="entry name" value="Phosphorylase Kinase, domain 1"/>
    <property type="match status" value="1"/>
</dbReference>
<feature type="domain" description="Protein kinase" evidence="13">
    <location>
        <begin position="454"/>
        <end position="727"/>
    </location>
</feature>
<keyword evidence="3 11" id="KW-0812">Transmembrane</keyword>
<accession>A0A6N2BHH7</accession>
<dbReference type="InterPro" id="IPR032675">
    <property type="entry name" value="LRR_dom_sf"/>
</dbReference>
<dbReference type="InterPro" id="IPR011009">
    <property type="entry name" value="Kinase-like_dom_sf"/>
</dbReference>
<dbReference type="FunFam" id="3.80.10.10:FF:000062">
    <property type="entry name" value="protein STRUBBELIG-RECEPTOR FAMILY 3"/>
    <property type="match status" value="1"/>
</dbReference>
<dbReference type="AlphaFoldDB" id="A0A6N2BHH7"/>